<evidence type="ECO:0000313" key="2">
    <source>
        <dbReference type="EMBL" id="KAK8040004.1"/>
    </source>
</evidence>
<feature type="compositionally biased region" description="Basic residues" evidence="1">
    <location>
        <begin position="142"/>
        <end position="151"/>
    </location>
</feature>
<comment type="caution">
    <text evidence="2">The sequence shown here is derived from an EMBL/GenBank/DDBJ whole genome shotgun (WGS) entry which is preliminary data.</text>
</comment>
<reference evidence="2 3" key="1">
    <citation type="submission" date="2023-01" db="EMBL/GenBank/DDBJ databases">
        <title>Analysis of 21 Apiospora genomes using comparative genomics revels a genus with tremendous synthesis potential of carbohydrate active enzymes and secondary metabolites.</title>
        <authorList>
            <person name="Sorensen T."/>
        </authorList>
    </citation>
    <scope>NUCLEOTIDE SEQUENCE [LARGE SCALE GENOMIC DNA]</scope>
    <source>
        <strain evidence="2 3">CBS 33761</strain>
    </source>
</reference>
<gene>
    <name evidence="2" type="ORF">PG993_008415</name>
</gene>
<evidence type="ECO:0000313" key="3">
    <source>
        <dbReference type="Proteomes" id="UP001444661"/>
    </source>
</evidence>
<accession>A0ABR1T0A6</accession>
<keyword evidence="3" id="KW-1185">Reference proteome</keyword>
<feature type="region of interest" description="Disordered" evidence="1">
    <location>
        <begin position="123"/>
        <end position="204"/>
    </location>
</feature>
<proteinExistence type="predicted"/>
<name>A0ABR1T0A6_9PEZI</name>
<organism evidence="2 3">
    <name type="scientific">Apiospora rasikravindrae</name>
    <dbReference type="NCBI Taxonomy" id="990691"/>
    <lineage>
        <taxon>Eukaryota</taxon>
        <taxon>Fungi</taxon>
        <taxon>Dikarya</taxon>
        <taxon>Ascomycota</taxon>
        <taxon>Pezizomycotina</taxon>
        <taxon>Sordariomycetes</taxon>
        <taxon>Xylariomycetidae</taxon>
        <taxon>Amphisphaeriales</taxon>
        <taxon>Apiosporaceae</taxon>
        <taxon>Apiospora</taxon>
    </lineage>
</organism>
<protein>
    <submittedName>
        <fullName evidence="2">Uncharacterized protein</fullName>
    </submittedName>
</protein>
<evidence type="ECO:0000256" key="1">
    <source>
        <dbReference type="SAM" id="MobiDB-lite"/>
    </source>
</evidence>
<feature type="compositionally biased region" description="Low complexity" evidence="1">
    <location>
        <begin position="170"/>
        <end position="185"/>
    </location>
</feature>
<dbReference type="EMBL" id="JAQQWK010000006">
    <property type="protein sequence ID" value="KAK8040004.1"/>
    <property type="molecule type" value="Genomic_DNA"/>
</dbReference>
<sequence length="204" mass="22212">MTAVETFTAAEREFMVGALHSINLKKAAVDYDKLALLAGINTRKTANNKWVKIRPKIVAAAEKSQIAELNEGESMLAALVWLCFKEDIGLPNYQRMADLGVTNTKKTANNNWGKLKHKFDPFTAGADGVSTPTSSPAPGKTPKSKKSTGAKRKADGDNVDETPTKRTKRASPPSWLLPRSRLLSSRRIEPLSGSHCQQLPGRAT</sequence>
<dbReference type="Proteomes" id="UP001444661">
    <property type="component" value="Unassembled WGS sequence"/>
</dbReference>